<reference evidence="2 3" key="1">
    <citation type="submission" date="2019-09" db="EMBL/GenBank/DDBJ databases">
        <title>Bird 10,000 Genomes (B10K) Project - Family phase.</title>
        <authorList>
            <person name="Zhang G."/>
        </authorList>
    </citation>
    <scope>NUCLEOTIDE SEQUENCE [LARGE SCALE GENOMIC DNA]</scope>
    <source>
        <strain evidence="2">B10K-DU-017-47</strain>
    </source>
</reference>
<dbReference type="EMBL" id="VYZH01003496">
    <property type="protein sequence ID" value="NWS47051.1"/>
    <property type="molecule type" value="Genomic_DNA"/>
</dbReference>
<name>A0A7K5FQ82_PROAR</name>
<feature type="compositionally biased region" description="Basic and acidic residues" evidence="1">
    <location>
        <begin position="41"/>
        <end position="50"/>
    </location>
</feature>
<comment type="caution">
    <text evidence="2">The sequence shown here is derived from an EMBL/GenBank/DDBJ whole genome shotgun (WGS) entry which is preliminary data.</text>
</comment>
<protein>
    <submittedName>
        <fullName evidence="2">GA2L1 protein</fullName>
    </submittedName>
</protein>
<accession>A0A7K5FQ82</accession>
<proteinExistence type="predicted"/>
<feature type="non-terminal residue" evidence="2">
    <location>
        <position position="210"/>
    </location>
</feature>
<sequence>GPAGQHSWSRAPPRPAPAPQREEPEQPERGAPWLEPAQEQRLLRELEREFLSNTRAMAELEEAEPPPAPPAPPGADSAYCSSSSSSSSLSVFAKHGAPAPPRMAEAGPQPALSSSSDESGDGPGSDTDWGPGEEEPPPARPCARPRLDTQPHGKPSRIPTPRGCGAASPRASPKPGGHRPWGALQSVLSSFLEPAWAPRERQGLEEDSWP</sequence>
<keyword evidence="3" id="KW-1185">Reference proteome</keyword>
<feature type="non-terminal residue" evidence="2">
    <location>
        <position position="1"/>
    </location>
</feature>
<gene>
    <name evidence="2" type="primary">Gas2l1_1</name>
    <name evidence="2" type="ORF">PROATE_R15574</name>
</gene>
<dbReference type="Proteomes" id="UP000562415">
    <property type="component" value="Unassembled WGS sequence"/>
</dbReference>
<dbReference type="OrthoDB" id="9217002at2759"/>
<evidence type="ECO:0000313" key="3">
    <source>
        <dbReference type="Proteomes" id="UP000562415"/>
    </source>
</evidence>
<feature type="region of interest" description="Disordered" evidence="1">
    <location>
        <begin position="1"/>
        <end position="183"/>
    </location>
</feature>
<feature type="compositionally biased region" description="Low complexity" evidence="1">
    <location>
        <begin position="81"/>
        <end position="90"/>
    </location>
</feature>
<evidence type="ECO:0000256" key="1">
    <source>
        <dbReference type="SAM" id="MobiDB-lite"/>
    </source>
</evidence>
<organism evidence="2 3">
    <name type="scientific">Probosciger aterrimus</name>
    <name type="common">Palm cockatoo</name>
    <dbReference type="NCBI Taxonomy" id="141839"/>
    <lineage>
        <taxon>Eukaryota</taxon>
        <taxon>Metazoa</taxon>
        <taxon>Chordata</taxon>
        <taxon>Craniata</taxon>
        <taxon>Vertebrata</taxon>
        <taxon>Euteleostomi</taxon>
        <taxon>Archelosauria</taxon>
        <taxon>Archosauria</taxon>
        <taxon>Dinosauria</taxon>
        <taxon>Saurischia</taxon>
        <taxon>Theropoda</taxon>
        <taxon>Coelurosauria</taxon>
        <taxon>Aves</taxon>
        <taxon>Neognathae</taxon>
        <taxon>Neoaves</taxon>
        <taxon>Telluraves</taxon>
        <taxon>Australaves</taxon>
        <taxon>Psittaciformes</taxon>
        <taxon>Cacatuidae</taxon>
        <taxon>Probosciger</taxon>
    </lineage>
</organism>
<dbReference type="AlphaFoldDB" id="A0A7K5FQ82"/>
<evidence type="ECO:0000313" key="2">
    <source>
        <dbReference type="EMBL" id="NWS47051.1"/>
    </source>
</evidence>